<evidence type="ECO:0008006" key="4">
    <source>
        <dbReference type="Google" id="ProtNLM"/>
    </source>
</evidence>
<reference evidence="2 3" key="1">
    <citation type="submission" date="2020-04" db="EMBL/GenBank/DDBJ databases">
        <title>Novel Paenibacillus strain UniB2 isolated from commercial digestive syrup.</title>
        <authorList>
            <person name="Thorat V."/>
            <person name="Kirdat K."/>
            <person name="Tiwarekar B."/>
            <person name="Yadav A."/>
        </authorList>
    </citation>
    <scope>NUCLEOTIDE SEQUENCE [LARGE SCALE GENOMIC DNA]</scope>
    <source>
        <strain evidence="2 3">UniB2</strain>
    </source>
</reference>
<dbReference type="Proteomes" id="UP000502136">
    <property type="component" value="Chromosome"/>
</dbReference>
<dbReference type="EMBL" id="CP051428">
    <property type="protein sequence ID" value="QJC50150.1"/>
    <property type="molecule type" value="Genomic_DNA"/>
</dbReference>
<organism evidence="2 3">
    <name type="scientific">Paenibacillus albicereus</name>
    <dbReference type="NCBI Taxonomy" id="2726185"/>
    <lineage>
        <taxon>Bacteria</taxon>
        <taxon>Bacillati</taxon>
        <taxon>Bacillota</taxon>
        <taxon>Bacilli</taxon>
        <taxon>Bacillales</taxon>
        <taxon>Paenibacillaceae</taxon>
        <taxon>Paenibacillus</taxon>
    </lineage>
</organism>
<evidence type="ECO:0000256" key="1">
    <source>
        <dbReference type="SAM" id="MobiDB-lite"/>
    </source>
</evidence>
<feature type="compositionally biased region" description="Basic and acidic residues" evidence="1">
    <location>
        <begin position="37"/>
        <end position="53"/>
    </location>
</feature>
<evidence type="ECO:0000313" key="2">
    <source>
        <dbReference type="EMBL" id="QJC50150.1"/>
    </source>
</evidence>
<dbReference type="KEGG" id="palr:HGI30_18640"/>
<dbReference type="AlphaFoldDB" id="A0A6H2GRX2"/>
<protein>
    <recommendedName>
        <fullName evidence="4">Multidrug ABC transporter ATPase</fullName>
    </recommendedName>
</protein>
<dbReference type="RefSeq" id="WP_168905842.1">
    <property type="nucleotide sequence ID" value="NZ_CP051428.1"/>
</dbReference>
<name>A0A6H2GRX2_9BACL</name>
<accession>A0A6H2GRX2</accession>
<keyword evidence="3" id="KW-1185">Reference proteome</keyword>
<feature type="compositionally biased region" description="Acidic residues" evidence="1">
    <location>
        <begin position="54"/>
        <end position="67"/>
    </location>
</feature>
<evidence type="ECO:0000313" key="3">
    <source>
        <dbReference type="Proteomes" id="UP000502136"/>
    </source>
</evidence>
<feature type="compositionally biased region" description="Basic and acidic residues" evidence="1">
    <location>
        <begin position="1"/>
        <end position="11"/>
    </location>
</feature>
<proteinExistence type="predicted"/>
<feature type="region of interest" description="Disordered" evidence="1">
    <location>
        <begin position="1"/>
        <end position="67"/>
    </location>
</feature>
<gene>
    <name evidence="2" type="ORF">HGI30_18640</name>
</gene>
<sequence length="67" mass="7304">MSSPDPKDDPPIRGGQAGASHRDIGEAENGSMVQDVEDMKRLGNDMERVRTNAELEEEGLVPDPVQE</sequence>